<dbReference type="EMBL" id="CP000553">
    <property type="protein sequence ID" value="ABM76181.1"/>
    <property type="molecule type" value="Genomic_DNA"/>
</dbReference>
<sequence length="216" mass="25353">MNIITKIPPVTPFIEVKLDKEIIDYLWKIINNSKTENINHKQYLAGNISKSYLLKDINNFFFESVCVPLITNFRHNNLGIDPNTVNLSFKNDRKISFKLTSLWVNYQYKTEFNPFHDHGGIYSFAIWLKIPYDSKEQQTLPIFEDMDDKNKKAGDFEFEYHDSLGGIRNISYKLSKSYEGTMLFFPAKLRHCVYPFYGTDEPRISIAGNLNYYLVD</sequence>
<gene>
    <name evidence="1" type="ordered locus">NATL1_16241</name>
</gene>
<evidence type="ECO:0000313" key="1">
    <source>
        <dbReference type="EMBL" id="ABM76181.1"/>
    </source>
</evidence>
<proteinExistence type="predicted"/>
<reference evidence="2" key="1">
    <citation type="journal article" date="2007" name="PLoS Genet.">
        <title>Patterns and implications of gene gain and loss in the evolution of Prochlorococcus.</title>
        <authorList>
            <person name="Kettler G.C."/>
            <person name="Martiny A.C."/>
            <person name="Huang K."/>
            <person name="Zucker J."/>
            <person name="Coleman M.L."/>
            <person name="Rodrigue S."/>
            <person name="Chen F."/>
            <person name="Lapidus A."/>
            <person name="Ferriera S."/>
            <person name="Johnson J."/>
            <person name="Steglich C."/>
            <person name="Church G.M."/>
            <person name="Richardson P."/>
            <person name="Chisholm S.W."/>
        </authorList>
    </citation>
    <scope>NUCLEOTIDE SEQUENCE [LARGE SCALE GENOMIC DNA]</scope>
    <source>
        <strain evidence="2">NATL1A</strain>
    </source>
</reference>
<dbReference type="KEGG" id="pme:NATL1_16241"/>
<dbReference type="Pfam" id="PF13759">
    <property type="entry name" value="2OG-FeII_Oxy_5"/>
    <property type="match status" value="1"/>
</dbReference>
<organism evidence="1 2">
    <name type="scientific">Prochlorococcus marinus (strain NATL1A)</name>
    <dbReference type="NCBI Taxonomy" id="167555"/>
    <lineage>
        <taxon>Bacteria</taxon>
        <taxon>Bacillati</taxon>
        <taxon>Cyanobacteriota</taxon>
        <taxon>Cyanophyceae</taxon>
        <taxon>Synechococcales</taxon>
        <taxon>Prochlorococcaceae</taxon>
        <taxon>Prochlorococcus</taxon>
    </lineage>
</organism>
<dbReference type="AlphaFoldDB" id="A2C3X1"/>
<accession>A2C3X1</accession>
<dbReference type="RefSeq" id="WP_011824190.1">
    <property type="nucleotide sequence ID" value="NC_008819.1"/>
</dbReference>
<dbReference type="Gene3D" id="2.60.120.620">
    <property type="entry name" value="q2cbj1_9rhob like domain"/>
    <property type="match status" value="1"/>
</dbReference>
<protein>
    <recommendedName>
        <fullName evidence="3">Prolyl 4-hydroxylase alpha subunit Fe(2+) 2OG dioxygenase domain-containing protein</fullName>
    </recommendedName>
</protein>
<dbReference type="InterPro" id="IPR012668">
    <property type="entry name" value="CHP02466"/>
</dbReference>
<name>A2C3X1_PROM1</name>
<dbReference type="Proteomes" id="UP000002592">
    <property type="component" value="Chromosome"/>
</dbReference>
<evidence type="ECO:0000313" key="2">
    <source>
        <dbReference type="Proteomes" id="UP000002592"/>
    </source>
</evidence>
<evidence type="ECO:0008006" key="3">
    <source>
        <dbReference type="Google" id="ProtNLM"/>
    </source>
</evidence>
<dbReference type="HOGENOM" id="CLU_1287940_0_0_3"/>